<dbReference type="AlphaFoldDB" id="A0A4C1X7T6"/>
<dbReference type="EMBL" id="BGZK01000732">
    <property type="protein sequence ID" value="GBP58315.1"/>
    <property type="molecule type" value="Genomic_DNA"/>
</dbReference>
<protein>
    <submittedName>
        <fullName evidence="1">Uncharacterized protein</fullName>
    </submittedName>
</protein>
<comment type="caution">
    <text evidence="1">The sequence shown here is derived from an EMBL/GenBank/DDBJ whole genome shotgun (WGS) entry which is preliminary data.</text>
</comment>
<sequence>MVYEADRGCLSASLEASQNLKLRTALRAQQRLRFSLEAETSGVGPTPCELGGPRSSRSSCLGYGIRITL</sequence>
<evidence type="ECO:0000313" key="2">
    <source>
        <dbReference type="Proteomes" id="UP000299102"/>
    </source>
</evidence>
<name>A0A4C1X7T6_EUMVA</name>
<reference evidence="1 2" key="1">
    <citation type="journal article" date="2019" name="Commun. Biol.">
        <title>The bagworm genome reveals a unique fibroin gene that provides high tensile strength.</title>
        <authorList>
            <person name="Kono N."/>
            <person name="Nakamura H."/>
            <person name="Ohtoshi R."/>
            <person name="Tomita M."/>
            <person name="Numata K."/>
            <person name="Arakawa K."/>
        </authorList>
    </citation>
    <scope>NUCLEOTIDE SEQUENCE [LARGE SCALE GENOMIC DNA]</scope>
</reference>
<dbReference type="Proteomes" id="UP000299102">
    <property type="component" value="Unassembled WGS sequence"/>
</dbReference>
<accession>A0A4C1X7T6</accession>
<proteinExistence type="predicted"/>
<keyword evidence="2" id="KW-1185">Reference proteome</keyword>
<gene>
    <name evidence="1" type="ORF">EVAR_11595_1</name>
</gene>
<organism evidence="1 2">
    <name type="scientific">Eumeta variegata</name>
    <name type="common">Bagworm moth</name>
    <name type="synonym">Eumeta japonica</name>
    <dbReference type="NCBI Taxonomy" id="151549"/>
    <lineage>
        <taxon>Eukaryota</taxon>
        <taxon>Metazoa</taxon>
        <taxon>Ecdysozoa</taxon>
        <taxon>Arthropoda</taxon>
        <taxon>Hexapoda</taxon>
        <taxon>Insecta</taxon>
        <taxon>Pterygota</taxon>
        <taxon>Neoptera</taxon>
        <taxon>Endopterygota</taxon>
        <taxon>Lepidoptera</taxon>
        <taxon>Glossata</taxon>
        <taxon>Ditrysia</taxon>
        <taxon>Tineoidea</taxon>
        <taxon>Psychidae</taxon>
        <taxon>Oiketicinae</taxon>
        <taxon>Eumeta</taxon>
    </lineage>
</organism>
<evidence type="ECO:0000313" key="1">
    <source>
        <dbReference type="EMBL" id="GBP58315.1"/>
    </source>
</evidence>